<organism evidence="5 6">
    <name type="scientific">Caldimonas brevitalea</name>
    <dbReference type="NCBI Taxonomy" id="413882"/>
    <lineage>
        <taxon>Bacteria</taxon>
        <taxon>Pseudomonadati</taxon>
        <taxon>Pseudomonadota</taxon>
        <taxon>Betaproteobacteria</taxon>
        <taxon>Burkholderiales</taxon>
        <taxon>Sphaerotilaceae</taxon>
        <taxon>Caldimonas</taxon>
    </lineage>
</organism>
<sequence>MESTSVTDIRFDPKHFDCLAVAKALAPLAAQHADYAEEHGHLHDEVVTAFQQSGLYSVNVPDEFGGVSPSPRAQCEAIIELSKADASAGWCFMVSTGFNWQVGRDFGKLAMGKAFADLSAHVTGSFVPAFMGMPVDGGYLVTGESGFNSNVYRSGYKVIVALINDGSKPADISKGEVPPLRAMVVPDSDCTVVQNWDVIGLRGTGSNNVRVANVFVPVEHTVDIVSHVHRKPAEFANPIYRIPYIPWTGFHTAAVLIGVAERAVETFVKHTSSKIMLTNKLQSQATLPSTKAAIAEVATWVRSAKAHLLFTADECWDICQQGRDFTQEEEAYLQMAAYHTSEQSVQVVQKIFTVCGAAAISRKLPIEKLLRDVMSAQQHLSVSPDRSKATISRRLLGLARESHQPFD</sequence>
<dbReference type="GO" id="GO:0050660">
    <property type="term" value="F:flavin adenine dinucleotide binding"/>
    <property type="evidence" value="ECO:0007669"/>
    <property type="project" value="InterPro"/>
</dbReference>
<evidence type="ECO:0000259" key="4">
    <source>
        <dbReference type="Pfam" id="PF08028"/>
    </source>
</evidence>
<dbReference type="EMBL" id="CP011371">
    <property type="protein sequence ID" value="AKJ29037.1"/>
    <property type="molecule type" value="Genomic_DNA"/>
</dbReference>
<name>A0A0G3BI48_9BURK</name>
<dbReference type="GO" id="GO:0033539">
    <property type="term" value="P:fatty acid beta-oxidation using acyl-CoA dehydrogenase"/>
    <property type="evidence" value="ECO:0007669"/>
    <property type="project" value="TreeGrafter"/>
</dbReference>
<keyword evidence="1" id="KW-0560">Oxidoreductase</keyword>
<feature type="domain" description="Acyl-CoA dehydrogenase C-terminal" evidence="4">
    <location>
        <begin position="252"/>
        <end position="383"/>
    </location>
</feature>
<evidence type="ECO:0000313" key="5">
    <source>
        <dbReference type="EMBL" id="AKJ29037.1"/>
    </source>
</evidence>
<dbReference type="InterPro" id="IPR009100">
    <property type="entry name" value="AcylCoA_DH/oxidase_NM_dom_sf"/>
</dbReference>
<accession>A0A0G3BI48</accession>
<dbReference type="GO" id="GO:0005737">
    <property type="term" value="C:cytoplasm"/>
    <property type="evidence" value="ECO:0007669"/>
    <property type="project" value="TreeGrafter"/>
</dbReference>
<dbReference type="Pfam" id="PF02771">
    <property type="entry name" value="Acyl-CoA_dh_N"/>
    <property type="match status" value="1"/>
</dbReference>
<dbReference type="OrthoDB" id="7316074at2"/>
<proteinExistence type="inferred from homology"/>
<dbReference type="KEGG" id="pbh:AAW51_2346"/>
<evidence type="ECO:0000256" key="1">
    <source>
        <dbReference type="ARBA" id="ARBA00023002"/>
    </source>
</evidence>
<dbReference type="Gene3D" id="1.20.140.10">
    <property type="entry name" value="Butyryl-CoA Dehydrogenase, subunit A, domain 3"/>
    <property type="match status" value="1"/>
</dbReference>
<dbReference type="AlphaFoldDB" id="A0A0G3BI48"/>
<keyword evidence="6" id="KW-1185">Reference proteome</keyword>
<dbReference type="InterPro" id="IPR013786">
    <property type="entry name" value="AcylCoA_DH/ox_N"/>
</dbReference>
<dbReference type="InterPro" id="IPR013107">
    <property type="entry name" value="Acyl-CoA_DH_C"/>
</dbReference>
<dbReference type="GO" id="GO:0003995">
    <property type="term" value="F:acyl-CoA dehydrogenase activity"/>
    <property type="evidence" value="ECO:0007669"/>
    <property type="project" value="TreeGrafter"/>
</dbReference>
<dbReference type="InterPro" id="IPR050741">
    <property type="entry name" value="Acyl-CoA_dehydrogenase"/>
</dbReference>
<evidence type="ECO:0008006" key="7">
    <source>
        <dbReference type="Google" id="ProtNLM"/>
    </source>
</evidence>
<protein>
    <recommendedName>
        <fullName evidence="7">Acyl-CoA dehydrogenase</fullName>
    </recommendedName>
</protein>
<dbReference type="Gene3D" id="1.10.540.10">
    <property type="entry name" value="Acyl-CoA dehydrogenase/oxidase, N-terminal domain"/>
    <property type="match status" value="1"/>
</dbReference>
<dbReference type="Proteomes" id="UP000035352">
    <property type="component" value="Chromosome"/>
</dbReference>
<dbReference type="PANTHER" id="PTHR48083">
    <property type="entry name" value="MEDIUM-CHAIN SPECIFIC ACYL-COA DEHYDROGENASE, MITOCHONDRIAL-RELATED"/>
    <property type="match status" value="1"/>
</dbReference>
<reference evidence="5 6" key="1">
    <citation type="submission" date="2015-05" db="EMBL/GenBank/DDBJ databases">
        <authorList>
            <person name="Tang B."/>
            <person name="Yu Y."/>
        </authorList>
    </citation>
    <scope>NUCLEOTIDE SEQUENCE [LARGE SCALE GENOMIC DNA]</scope>
    <source>
        <strain evidence="5 6">DSM 7029</strain>
    </source>
</reference>
<feature type="domain" description="Acyl-CoA dehydrogenase/oxidase N-terminal" evidence="3">
    <location>
        <begin position="29"/>
        <end position="100"/>
    </location>
</feature>
<dbReference type="InterPro" id="IPR036250">
    <property type="entry name" value="AcylCo_DH-like_C"/>
</dbReference>
<dbReference type="InterPro" id="IPR037069">
    <property type="entry name" value="AcylCoA_DH/ox_N_sf"/>
</dbReference>
<dbReference type="RefSeq" id="WP_047194770.1">
    <property type="nucleotide sequence ID" value="NZ_CP011371.1"/>
</dbReference>
<gene>
    <name evidence="5" type="ORF">AAW51_2346</name>
</gene>
<dbReference type="PANTHER" id="PTHR48083:SF5">
    <property type="entry name" value="NRGC PROTEIN"/>
    <property type="match status" value="1"/>
</dbReference>
<evidence type="ECO:0000256" key="2">
    <source>
        <dbReference type="ARBA" id="ARBA00049661"/>
    </source>
</evidence>
<dbReference type="STRING" id="413882.AAW51_2346"/>
<evidence type="ECO:0000313" key="6">
    <source>
        <dbReference type="Proteomes" id="UP000035352"/>
    </source>
</evidence>
<dbReference type="SUPFAM" id="SSF56645">
    <property type="entry name" value="Acyl-CoA dehydrogenase NM domain-like"/>
    <property type="match status" value="1"/>
</dbReference>
<dbReference type="InterPro" id="IPR046373">
    <property type="entry name" value="Acyl-CoA_Oxase/DH_mid-dom_sf"/>
</dbReference>
<comment type="similarity">
    <text evidence="2">Belongs to the HpaH/HsaA monooxygenase family.</text>
</comment>
<dbReference type="Pfam" id="PF08028">
    <property type="entry name" value="Acyl-CoA_dh_2"/>
    <property type="match status" value="1"/>
</dbReference>
<dbReference type="SUPFAM" id="SSF47203">
    <property type="entry name" value="Acyl-CoA dehydrogenase C-terminal domain-like"/>
    <property type="match status" value="1"/>
</dbReference>
<evidence type="ECO:0000259" key="3">
    <source>
        <dbReference type="Pfam" id="PF02771"/>
    </source>
</evidence>
<dbReference type="PIRSF" id="PIRSF016578">
    <property type="entry name" value="HsaA"/>
    <property type="match status" value="1"/>
</dbReference>
<dbReference type="Gene3D" id="2.40.110.10">
    <property type="entry name" value="Butyryl-CoA Dehydrogenase, subunit A, domain 2"/>
    <property type="match status" value="1"/>
</dbReference>